<dbReference type="AlphaFoldDB" id="A0A9Q1F2T8"/>
<proteinExistence type="predicted"/>
<gene>
    <name evidence="2" type="ORF">SKAU_G00250680</name>
</gene>
<evidence type="ECO:0000313" key="3">
    <source>
        <dbReference type="Proteomes" id="UP001152622"/>
    </source>
</evidence>
<name>A0A9Q1F2T8_SYNKA</name>
<evidence type="ECO:0000313" key="2">
    <source>
        <dbReference type="EMBL" id="KAJ8349938.1"/>
    </source>
</evidence>
<dbReference type="EMBL" id="JAINUF010000009">
    <property type="protein sequence ID" value="KAJ8349938.1"/>
    <property type="molecule type" value="Genomic_DNA"/>
</dbReference>
<organism evidence="2 3">
    <name type="scientific">Synaphobranchus kaupii</name>
    <name type="common">Kaup's arrowtooth eel</name>
    <dbReference type="NCBI Taxonomy" id="118154"/>
    <lineage>
        <taxon>Eukaryota</taxon>
        <taxon>Metazoa</taxon>
        <taxon>Chordata</taxon>
        <taxon>Craniata</taxon>
        <taxon>Vertebrata</taxon>
        <taxon>Euteleostomi</taxon>
        <taxon>Actinopterygii</taxon>
        <taxon>Neopterygii</taxon>
        <taxon>Teleostei</taxon>
        <taxon>Anguilliformes</taxon>
        <taxon>Synaphobranchidae</taxon>
        <taxon>Synaphobranchus</taxon>
    </lineage>
</organism>
<protein>
    <submittedName>
        <fullName evidence="2">Uncharacterized protein</fullName>
    </submittedName>
</protein>
<reference evidence="2" key="1">
    <citation type="journal article" date="2023" name="Science">
        <title>Genome structures resolve the early diversification of teleost fishes.</title>
        <authorList>
            <person name="Parey E."/>
            <person name="Louis A."/>
            <person name="Montfort J."/>
            <person name="Bouchez O."/>
            <person name="Roques C."/>
            <person name="Iampietro C."/>
            <person name="Lluch J."/>
            <person name="Castinel A."/>
            <person name="Donnadieu C."/>
            <person name="Desvignes T."/>
            <person name="Floi Bucao C."/>
            <person name="Jouanno E."/>
            <person name="Wen M."/>
            <person name="Mejri S."/>
            <person name="Dirks R."/>
            <person name="Jansen H."/>
            <person name="Henkel C."/>
            <person name="Chen W.J."/>
            <person name="Zahm M."/>
            <person name="Cabau C."/>
            <person name="Klopp C."/>
            <person name="Thompson A.W."/>
            <person name="Robinson-Rechavi M."/>
            <person name="Braasch I."/>
            <person name="Lecointre G."/>
            <person name="Bobe J."/>
            <person name="Postlethwait J.H."/>
            <person name="Berthelot C."/>
            <person name="Roest Crollius H."/>
            <person name="Guiguen Y."/>
        </authorList>
    </citation>
    <scope>NUCLEOTIDE SEQUENCE</scope>
    <source>
        <strain evidence="2">WJC10195</strain>
    </source>
</reference>
<dbReference type="Proteomes" id="UP001152622">
    <property type="component" value="Chromosome 9"/>
</dbReference>
<accession>A0A9Q1F2T8</accession>
<keyword evidence="3" id="KW-1185">Reference proteome</keyword>
<feature type="region of interest" description="Disordered" evidence="1">
    <location>
        <begin position="1"/>
        <end position="131"/>
    </location>
</feature>
<feature type="compositionally biased region" description="Basic and acidic residues" evidence="1">
    <location>
        <begin position="10"/>
        <end position="39"/>
    </location>
</feature>
<sequence length="131" mass="14020">MKVAGQGGERACEAGDKGDWRERTEAWGQERWKKPREGRMAGGAERNQGLVYAHSQIKSARRQGLPDTPTDNGKWQGVRPQSGPDVGQHPVISSDSYRCSGLLRSAPATDPAGVPAPNPSASHRGVHGNAQ</sequence>
<evidence type="ECO:0000256" key="1">
    <source>
        <dbReference type="SAM" id="MobiDB-lite"/>
    </source>
</evidence>
<comment type="caution">
    <text evidence="2">The sequence shown here is derived from an EMBL/GenBank/DDBJ whole genome shotgun (WGS) entry which is preliminary data.</text>
</comment>